<dbReference type="InterPro" id="IPR038766">
    <property type="entry name" value="Membrane_comp_ABC_pdt"/>
</dbReference>
<feature type="transmembrane region" description="Helical" evidence="6">
    <location>
        <begin position="490"/>
        <end position="512"/>
    </location>
</feature>
<dbReference type="OrthoDB" id="343744at2"/>
<dbReference type="GO" id="GO:0005886">
    <property type="term" value="C:plasma membrane"/>
    <property type="evidence" value="ECO:0007669"/>
    <property type="project" value="UniProtKB-SubCell"/>
</dbReference>
<gene>
    <name evidence="8" type="ORF">IMCC3135_16010</name>
</gene>
<dbReference type="PANTHER" id="PTHR30287:SF2">
    <property type="entry name" value="BLL1001 PROTEIN"/>
    <property type="match status" value="1"/>
</dbReference>
<evidence type="ECO:0000313" key="9">
    <source>
        <dbReference type="Proteomes" id="UP000250079"/>
    </source>
</evidence>
<dbReference type="RefSeq" id="WP_088918502.1">
    <property type="nucleotide sequence ID" value="NZ_CP018632.1"/>
</dbReference>
<accession>A0A2Z2P174</accession>
<protein>
    <recommendedName>
        <fullName evidence="7">ABC3 transporter permease C-terminal domain-containing protein</fullName>
    </recommendedName>
</protein>
<keyword evidence="9" id="KW-1185">Reference proteome</keyword>
<keyword evidence="3 6" id="KW-0812">Transmembrane</keyword>
<name>A0A2Z2P174_9GAMM</name>
<sequence>MNVPLIRWLAISCWRQQPGPLLAAVFAIAMGVSLGLGINLVNASALSEFDDAISLINGDAQYQLTGALDSIDDEILSVVEQDPDVVAASPIISMNLPLSQAQGAENLPESIPLIALDIFRAAKVAPSLLPRADESLEGGAGSAVFSDEAIFLSAAAQREFQRKVGESLPVLVNGQVVQLIVSGDVPGVDDQTSIAIMDIGAAQWRLGWLGKLSRIDLRLAEGVDPQAWLARVQEDPLLATANVRLDRPDSGKQRMSNLSRAYRVNLNVLALVALLTGGFIVFATLDLAVTRLIPTLSLVSVMGATSAFRLRLVLILSVVLGVLGALLGIGLGIALAWALLGLVGGDLGGGFFAASRPSLSLPVSSLTLFFMLGVIAAVAGGLSPALKLRHLSPAQALKGGQSLILSARLSPLWISLSLFVVGTGLLFLPAINGLPIAAYLAIACWLFAGVLVVSPLLGVVAKALSQWRLTQRRPMLMMAVMRLNSAHQRAFPALAGVVASFALVCAMAMMVFSFRVSVDEWLEGVLPASLYVRVPTTGANAAFSATDRDSLSAIEGISKIQFARNLDLVIDPERPSVELVARTINTSNPDADLPITGTVLALADKDPECTLIYVSEPASVLYQWGVGDHVSLPLSSNSVGETCFQVGGIWRDYASQSGAIAISREDYVQLSGDESVSGASIWLDDGVNASQVVSAIRTQLGTLSELQIRSAEDIRALSLHIFDRSFAVTYVLEAVALLVSLFGVATTYSGEALSRTREFGMLRHLGVTRRQISALFVYESLFCISLGVLWGALLGAAISQVLIQRVNPQSFNWTMQTHWPLDQLSGAAMILVVLGAFTATIAARKAAGRGPIEAVRTDW</sequence>
<feature type="transmembrane region" description="Helical" evidence="6">
    <location>
        <begin position="20"/>
        <end position="41"/>
    </location>
</feature>
<feature type="transmembrane region" description="Helical" evidence="6">
    <location>
        <begin position="409"/>
        <end position="430"/>
    </location>
</feature>
<feature type="domain" description="ABC3 transporter permease C-terminal" evidence="7">
    <location>
        <begin position="734"/>
        <end position="849"/>
    </location>
</feature>
<dbReference type="InterPro" id="IPR003838">
    <property type="entry name" value="ABC3_permease_C"/>
</dbReference>
<organism evidence="8 9">
    <name type="scientific">Granulosicoccus antarcticus IMCC3135</name>
    <dbReference type="NCBI Taxonomy" id="1192854"/>
    <lineage>
        <taxon>Bacteria</taxon>
        <taxon>Pseudomonadati</taxon>
        <taxon>Pseudomonadota</taxon>
        <taxon>Gammaproteobacteria</taxon>
        <taxon>Chromatiales</taxon>
        <taxon>Granulosicoccaceae</taxon>
        <taxon>Granulosicoccus</taxon>
    </lineage>
</organism>
<dbReference type="Pfam" id="PF02687">
    <property type="entry name" value="FtsX"/>
    <property type="match status" value="2"/>
</dbReference>
<feature type="transmembrane region" description="Helical" evidence="6">
    <location>
        <begin position="315"/>
        <end position="343"/>
    </location>
</feature>
<dbReference type="PANTHER" id="PTHR30287">
    <property type="entry name" value="MEMBRANE COMPONENT OF PREDICTED ABC SUPERFAMILY METABOLITE UPTAKE TRANSPORTER"/>
    <property type="match status" value="1"/>
</dbReference>
<keyword evidence="4 6" id="KW-1133">Transmembrane helix</keyword>
<evidence type="ECO:0000256" key="5">
    <source>
        <dbReference type="ARBA" id="ARBA00023136"/>
    </source>
</evidence>
<dbReference type="Proteomes" id="UP000250079">
    <property type="component" value="Chromosome"/>
</dbReference>
<feature type="transmembrane region" description="Helical" evidence="6">
    <location>
        <begin position="823"/>
        <end position="843"/>
    </location>
</feature>
<evidence type="ECO:0000256" key="1">
    <source>
        <dbReference type="ARBA" id="ARBA00004651"/>
    </source>
</evidence>
<feature type="domain" description="ABC3 transporter permease C-terminal" evidence="7">
    <location>
        <begin position="268"/>
        <end position="393"/>
    </location>
</feature>
<proteinExistence type="predicted"/>
<dbReference type="KEGG" id="gai:IMCC3135_16010"/>
<dbReference type="EMBL" id="CP018632">
    <property type="protein sequence ID" value="ASJ73284.1"/>
    <property type="molecule type" value="Genomic_DNA"/>
</dbReference>
<dbReference type="AlphaFoldDB" id="A0A2Z2P174"/>
<evidence type="ECO:0000259" key="7">
    <source>
        <dbReference type="Pfam" id="PF02687"/>
    </source>
</evidence>
<feature type="transmembrane region" description="Helical" evidence="6">
    <location>
        <begin position="264"/>
        <end position="285"/>
    </location>
</feature>
<evidence type="ECO:0000256" key="3">
    <source>
        <dbReference type="ARBA" id="ARBA00022692"/>
    </source>
</evidence>
<feature type="transmembrane region" description="Helical" evidence="6">
    <location>
        <begin position="363"/>
        <end position="388"/>
    </location>
</feature>
<evidence type="ECO:0000256" key="4">
    <source>
        <dbReference type="ARBA" id="ARBA00022989"/>
    </source>
</evidence>
<keyword evidence="5 6" id="KW-0472">Membrane</keyword>
<reference evidence="8 9" key="1">
    <citation type="submission" date="2016-12" db="EMBL/GenBank/DDBJ databases">
        <authorList>
            <person name="Song W.-J."/>
            <person name="Kurnit D.M."/>
        </authorList>
    </citation>
    <scope>NUCLEOTIDE SEQUENCE [LARGE SCALE GENOMIC DNA]</scope>
    <source>
        <strain evidence="8 9">IMCC3135</strain>
    </source>
</reference>
<evidence type="ECO:0000313" key="8">
    <source>
        <dbReference type="EMBL" id="ASJ73284.1"/>
    </source>
</evidence>
<feature type="transmembrane region" description="Helical" evidence="6">
    <location>
        <begin position="730"/>
        <end position="754"/>
    </location>
</feature>
<feature type="transmembrane region" description="Helical" evidence="6">
    <location>
        <begin position="291"/>
        <end position="308"/>
    </location>
</feature>
<feature type="transmembrane region" description="Helical" evidence="6">
    <location>
        <begin position="436"/>
        <end position="469"/>
    </location>
</feature>
<evidence type="ECO:0000256" key="2">
    <source>
        <dbReference type="ARBA" id="ARBA00022475"/>
    </source>
</evidence>
<feature type="transmembrane region" description="Helical" evidence="6">
    <location>
        <begin position="775"/>
        <end position="803"/>
    </location>
</feature>
<keyword evidence="2" id="KW-1003">Cell membrane</keyword>
<evidence type="ECO:0000256" key="6">
    <source>
        <dbReference type="SAM" id="Phobius"/>
    </source>
</evidence>
<comment type="subcellular location">
    <subcellularLocation>
        <location evidence="1">Cell membrane</location>
        <topology evidence="1">Multi-pass membrane protein</topology>
    </subcellularLocation>
</comment>